<accession>X1MXB6</accession>
<gene>
    <name evidence="1" type="ORF">S06H3_25593</name>
</gene>
<organism evidence="1">
    <name type="scientific">marine sediment metagenome</name>
    <dbReference type="NCBI Taxonomy" id="412755"/>
    <lineage>
        <taxon>unclassified sequences</taxon>
        <taxon>metagenomes</taxon>
        <taxon>ecological metagenomes</taxon>
    </lineage>
</organism>
<reference evidence="1" key="1">
    <citation type="journal article" date="2014" name="Front. Microbiol.">
        <title>High frequency of phylogenetically diverse reductive dehalogenase-homologous genes in deep subseafloor sedimentary metagenomes.</title>
        <authorList>
            <person name="Kawai M."/>
            <person name="Futagami T."/>
            <person name="Toyoda A."/>
            <person name="Takaki Y."/>
            <person name="Nishi S."/>
            <person name="Hori S."/>
            <person name="Arai W."/>
            <person name="Tsubouchi T."/>
            <person name="Morono Y."/>
            <person name="Uchiyama I."/>
            <person name="Ito T."/>
            <person name="Fujiyama A."/>
            <person name="Inagaki F."/>
            <person name="Takami H."/>
        </authorList>
    </citation>
    <scope>NUCLEOTIDE SEQUENCE</scope>
    <source>
        <strain evidence="1">Expedition CK06-06</strain>
    </source>
</reference>
<dbReference type="NCBIfam" id="NF040739">
    <property type="entry name" value="ornith_OrtA"/>
    <property type="match status" value="1"/>
</dbReference>
<proteinExistence type="predicted"/>
<evidence type="ECO:0000313" key="1">
    <source>
        <dbReference type="EMBL" id="GAI22656.1"/>
    </source>
</evidence>
<evidence type="ECO:0008006" key="2">
    <source>
        <dbReference type="Google" id="ProtNLM"/>
    </source>
</evidence>
<dbReference type="EMBL" id="BARV01014745">
    <property type="protein sequence ID" value="GAI22656.1"/>
    <property type="molecule type" value="Genomic_DNA"/>
</dbReference>
<protein>
    <recommendedName>
        <fullName evidence="2">2-amino-4-ketopentanoate thiolase alpha subunit</fullName>
    </recommendedName>
</protein>
<name>X1MXB6_9ZZZZ</name>
<dbReference type="AlphaFoldDB" id="X1MXB6"/>
<comment type="caution">
    <text evidence="1">The sequence shown here is derived from an EMBL/GenBank/DDBJ whole genome shotgun (WGS) entry which is preliminary data.</text>
</comment>
<sequence length="103" mass="11652">MSYAKKGDLVQISRIVLPPGKRAPQVPEETQRVPLKKMVKGFLLHDAEKGDEVTIRTVIGREIKGKLKMKNPVYLHDFGEPVPELLPIGRELWKIIGRGSKKK</sequence>
<dbReference type="InterPro" id="IPR047755">
    <property type="entry name" value="OrtA"/>
</dbReference>
<dbReference type="Pfam" id="PF22010">
    <property type="entry name" value="OrtA"/>
    <property type="match status" value="1"/>
</dbReference>